<evidence type="ECO:0000256" key="7">
    <source>
        <dbReference type="ARBA" id="ARBA00023163"/>
    </source>
</evidence>
<keyword evidence="3 9" id="KW-0032">Aminotransferase</keyword>
<dbReference type="PANTHER" id="PTHR46577:SF1">
    <property type="entry name" value="HTH-TYPE TRANSCRIPTIONAL REGULATORY PROTEIN GABR"/>
    <property type="match status" value="1"/>
</dbReference>
<accession>A0A3L7KA21</accession>
<evidence type="ECO:0000256" key="3">
    <source>
        <dbReference type="ARBA" id="ARBA00022576"/>
    </source>
</evidence>
<proteinExistence type="inferred from homology"/>
<dbReference type="GO" id="GO:0003677">
    <property type="term" value="F:DNA binding"/>
    <property type="evidence" value="ECO:0007669"/>
    <property type="project" value="UniProtKB-KW"/>
</dbReference>
<comment type="similarity">
    <text evidence="2">In the C-terminal section; belongs to the class-I pyridoxal-phosphate-dependent aminotransferase family.</text>
</comment>
<feature type="domain" description="HTH gntR-type" evidence="8">
    <location>
        <begin position="16"/>
        <end position="84"/>
    </location>
</feature>
<evidence type="ECO:0000256" key="1">
    <source>
        <dbReference type="ARBA" id="ARBA00001933"/>
    </source>
</evidence>
<evidence type="ECO:0000256" key="2">
    <source>
        <dbReference type="ARBA" id="ARBA00005384"/>
    </source>
</evidence>
<protein>
    <submittedName>
        <fullName evidence="9">PLP-dependent aminotransferase family protein</fullName>
    </submittedName>
</protein>
<dbReference type="GO" id="GO:0008483">
    <property type="term" value="F:transaminase activity"/>
    <property type="evidence" value="ECO:0007669"/>
    <property type="project" value="UniProtKB-KW"/>
</dbReference>
<evidence type="ECO:0000256" key="5">
    <source>
        <dbReference type="ARBA" id="ARBA00023015"/>
    </source>
</evidence>
<keyword evidence="9" id="KW-0808">Transferase</keyword>
<dbReference type="SUPFAM" id="SSF53383">
    <property type="entry name" value="PLP-dependent transferases"/>
    <property type="match status" value="1"/>
</dbReference>
<comment type="caution">
    <text evidence="9">The sequence shown here is derived from an EMBL/GenBank/DDBJ whole genome shotgun (WGS) entry which is preliminary data.</text>
</comment>
<sequence length="470" mass="53685">MEKTIMLPPIIFKEGQALYDQLYTHIRDEITSGSIPPGSKLPSIRKLSTQLNISKTTVEHAYGQLLAEGYTVSREKSGIYVEKIDTSFFRGIQHEDDAGSPIAPPDTGVKYDFHYSRINHDSFPLKDFERAQKWAFSQFEHFQYGDHFGYAPLRRMLSVYLRNTRGVQSNPEQIIIGSGTRYLISLLVHLLDLTTEEVGYENPGFDGVREYLKWAGVPIAPIQVDEDGISLEKLTHINPKVVYTTPAHQFPTGAIMPIKRRVELLQWANEQSAYIFEDDFDGEFRYSGRPIPSLQSLDKQERVIYLGSFSKALTPALRISFMVLPPHLLKRLQRNERSIGQTSSTIMQAALYHFINEGFWHRHLNRVRNEYVKRYYLLHTELQRGFPENSKVIATDAGFHMLLKLPGMNEDQIVDHALKRGVKVYPTAAYWEGNEKAPRDTILLGFGGLNERDLSAGIAILRDVVKELKA</sequence>
<dbReference type="InterPro" id="IPR036388">
    <property type="entry name" value="WH-like_DNA-bd_sf"/>
</dbReference>
<dbReference type="InterPro" id="IPR051446">
    <property type="entry name" value="HTH_trans_reg/aminotransferase"/>
</dbReference>
<gene>
    <name evidence="9" type="ORF">D9X91_04970</name>
</gene>
<keyword evidence="5" id="KW-0805">Transcription regulation</keyword>
<keyword evidence="7" id="KW-0804">Transcription</keyword>
<dbReference type="Pfam" id="PF00392">
    <property type="entry name" value="GntR"/>
    <property type="match status" value="1"/>
</dbReference>
<dbReference type="Pfam" id="PF00155">
    <property type="entry name" value="Aminotran_1_2"/>
    <property type="match status" value="1"/>
</dbReference>
<dbReference type="SMART" id="SM00345">
    <property type="entry name" value="HTH_GNTR"/>
    <property type="match status" value="1"/>
</dbReference>
<dbReference type="Gene3D" id="3.40.640.10">
    <property type="entry name" value="Type I PLP-dependent aspartate aminotransferase-like (Major domain)"/>
    <property type="match status" value="1"/>
</dbReference>
<dbReference type="InterPro" id="IPR036390">
    <property type="entry name" value="WH_DNA-bd_sf"/>
</dbReference>
<comment type="cofactor">
    <cofactor evidence="1">
        <name>pyridoxal 5'-phosphate</name>
        <dbReference type="ChEBI" id="CHEBI:597326"/>
    </cofactor>
</comment>
<dbReference type="EMBL" id="RCVZ01000002">
    <property type="protein sequence ID" value="RLQ97502.1"/>
    <property type="molecule type" value="Genomic_DNA"/>
</dbReference>
<dbReference type="PANTHER" id="PTHR46577">
    <property type="entry name" value="HTH-TYPE TRANSCRIPTIONAL REGULATORY PROTEIN GABR"/>
    <property type="match status" value="1"/>
</dbReference>
<dbReference type="SUPFAM" id="SSF46785">
    <property type="entry name" value="Winged helix' DNA-binding domain"/>
    <property type="match status" value="1"/>
</dbReference>
<dbReference type="InterPro" id="IPR015421">
    <property type="entry name" value="PyrdxlP-dep_Trfase_major"/>
</dbReference>
<dbReference type="PROSITE" id="PS50949">
    <property type="entry name" value="HTH_GNTR"/>
    <property type="match status" value="1"/>
</dbReference>
<keyword evidence="6" id="KW-0238">DNA-binding</keyword>
<dbReference type="Gene3D" id="1.10.10.10">
    <property type="entry name" value="Winged helix-like DNA-binding domain superfamily/Winged helix DNA-binding domain"/>
    <property type="match status" value="1"/>
</dbReference>
<dbReference type="OrthoDB" id="9808770at2"/>
<dbReference type="GO" id="GO:0030170">
    <property type="term" value="F:pyridoxal phosphate binding"/>
    <property type="evidence" value="ECO:0007669"/>
    <property type="project" value="InterPro"/>
</dbReference>
<keyword evidence="10" id="KW-1185">Reference proteome</keyword>
<dbReference type="InterPro" id="IPR000524">
    <property type="entry name" value="Tscrpt_reg_HTH_GntR"/>
</dbReference>
<dbReference type="GO" id="GO:0003700">
    <property type="term" value="F:DNA-binding transcription factor activity"/>
    <property type="evidence" value="ECO:0007669"/>
    <property type="project" value="InterPro"/>
</dbReference>
<reference evidence="9 10" key="1">
    <citation type="submission" date="2018-10" db="EMBL/GenBank/DDBJ databases">
        <title>Falsibacillus sp. genome draft.</title>
        <authorList>
            <person name="Shi S."/>
        </authorList>
    </citation>
    <scope>NUCLEOTIDE SEQUENCE [LARGE SCALE GENOMIC DNA]</scope>
    <source>
        <strain evidence="9 10">GY 10110</strain>
    </source>
</reference>
<dbReference type="RefSeq" id="WP_121679452.1">
    <property type="nucleotide sequence ID" value="NZ_RCVZ01000002.1"/>
</dbReference>
<evidence type="ECO:0000259" key="8">
    <source>
        <dbReference type="PROSITE" id="PS50949"/>
    </source>
</evidence>
<evidence type="ECO:0000313" key="10">
    <source>
        <dbReference type="Proteomes" id="UP000276770"/>
    </source>
</evidence>
<keyword evidence="4" id="KW-0663">Pyridoxal phosphate</keyword>
<dbReference type="InterPro" id="IPR004839">
    <property type="entry name" value="Aminotransferase_I/II_large"/>
</dbReference>
<dbReference type="AlphaFoldDB" id="A0A3L7KA21"/>
<evidence type="ECO:0000313" key="9">
    <source>
        <dbReference type="EMBL" id="RLQ97502.1"/>
    </source>
</evidence>
<dbReference type="CDD" id="cd00609">
    <property type="entry name" value="AAT_like"/>
    <property type="match status" value="1"/>
</dbReference>
<dbReference type="Proteomes" id="UP000276770">
    <property type="component" value="Unassembled WGS sequence"/>
</dbReference>
<evidence type="ECO:0000256" key="4">
    <source>
        <dbReference type="ARBA" id="ARBA00022898"/>
    </source>
</evidence>
<organism evidence="9 10">
    <name type="scientific">Falsibacillus albus</name>
    <dbReference type="NCBI Taxonomy" id="2478915"/>
    <lineage>
        <taxon>Bacteria</taxon>
        <taxon>Bacillati</taxon>
        <taxon>Bacillota</taxon>
        <taxon>Bacilli</taxon>
        <taxon>Bacillales</taxon>
        <taxon>Bacillaceae</taxon>
        <taxon>Falsibacillus</taxon>
    </lineage>
</organism>
<name>A0A3L7KA21_9BACI</name>
<dbReference type="InterPro" id="IPR015424">
    <property type="entry name" value="PyrdxlP-dep_Trfase"/>
</dbReference>
<evidence type="ECO:0000256" key="6">
    <source>
        <dbReference type="ARBA" id="ARBA00023125"/>
    </source>
</evidence>
<dbReference type="CDD" id="cd07377">
    <property type="entry name" value="WHTH_GntR"/>
    <property type="match status" value="1"/>
</dbReference>